<reference evidence="1 2" key="1">
    <citation type="submission" date="2017-02" db="EMBL/GenBank/DDBJ databases">
        <authorList>
            <person name="Peterson S.W."/>
        </authorList>
    </citation>
    <scope>NUCLEOTIDE SEQUENCE [LARGE SCALE GENOMIC DNA]</scope>
    <source>
        <strain evidence="1 2">CECT 9189</strain>
    </source>
</reference>
<proteinExistence type="predicted"/>
<dbReference type="Proteomes" id="UP000191116">
    <property type="component" value="Unassembled WGS sequence"/>
</dbReference>
<dbReference type="InterPro" id="IPR035959">
    <property type="entry name" value="RutC-like_sf"/>
</dbReference>
<evidence type="ECO:0000313" key="2">
    <source>
        <dbReference type="Proteomes" id="UP000191116"/>
    </source>
</evidence>
<accession>A0A1T4TVX2</accession>
<protein>
    <submittedName>
        <fullName evidence="1">Uncharacterized protein</fullName>
    </submittedName>
</protein>
<dbReference type="EMBL" id="FUWP01000014">
    <property type="protein sequence ID" value="SKA44583.1"/>
    <property type="molecule type" value="Genomic_DNA"/>
</dbReference>
<evidence type="ECO:0000313" key="1">
    <source>
        <dbReference type="EMBL" id="SKA44583.1"/>
    </source>
</evidence>
<sequence>MVNNIIKNSRNTKNAPNNLVSTQSVAFSHYNHISGQLPLDPKTLMVIYKHKQSNVLITLKRLLKVLIM</sequence>
<dbReference type="AlphaFoldDB" id="A0A1T4TVX2"/>
<organism evidence="1 2">
    <name type="scientific">Photobacterium toruni</name>
    <dbReference type="NCBI Taxonomy" id="1935446"/>
    <lineage>
        <taxon>Bacteria</taxon>
        <taxon>Pseudomonadati</taxon>
        <taxon>Pseudomonadota</taxon>
        <taxon>Gammaproteobacteria</taxon>
        <taxon>Vibrionales</taxon>
        <taxon>Vibrionaceae</taxon>
        <taxon>Photobacterium</taxon>
    </lineage>
</organism>
<dbReference type="SUPFAM" id="SSF55298">
    <property type="entry name" value="YjgF-like"/>
    <property type="match status" value="1"/>
</dbReference>
<gene>
    <name evidence="1" type="ORF">CZ814_02525</name>
</gene>
<name>A0A1T4TVX2_9GAMM</name>